<reference evidence="3" key="1">
    <citation type="submission" date="2016-11" db="UniProtKB">
        <authorList>
            <consortium name="WormBaseParasite"/>
        </authorList>
    </citation>
    <scope>IDENTIFICATION</scope>
</reference>
<feature type="signal peptide" evidence="1">
    <location>
        <begin position="1"/>
        <end position="17"/>
    </location>
</feature>
<evidence type="ECO:0000313" key="3">
    <source>
        <dbReference type="WBParaSite" id="Csp11.Scaffold629.g10171.t1"/>
    </source>
</evidence>
<organism evidence="2 3">
    <name type="scientific">Caenorhabditis tropicalis</name>
    <dbReference type="NCBI Taxonomy" id="1561998"/>
    <lineage>
        <taxon>Eukaryota</taxon>
        <taxon>Metazoa</taxon>
        <taxon>Ecdysozoa</taxon>
        <taxon>Nematoda</taxon>
        <taxon>Chromadorea</taxon>
        <taxon>Rhabditida</taxon>
        <taxon>Rhabditina</taxon>
        <taxon>Rhabditomorpha</taxon>
        <taxon>Rhabditoidea</taxon>
        <taxon>Rhabditidae</taxon>
        <taxon>Peloderinae</taxon>
        <taxon>Caenorhabditis</taxon>
    </lineage>
</organism>
<evidence type="ECO:0000256" key="1">
    <source>
        <dbReference type="SAM" id="SignalP"/>
    </source>
</evidence>
<proteinExistence type="predicted"/>
<dbReference type="AlphaFoldDB" id="A0A1I7TNF1"/>
<dbReference type="WBParaSite" id="Csp11.Scaffold629.g10171.t1">
    <property type="protein sequence ID" value="Csp11.Scaffold629.g10171.t1"/>
    <property type="gene ID" value="Csp11.Scaffold629.g10171"/>
</dbReference>
<dbReference type="eggNOG" id="ENOG502RAEC">
    <property type="taxonomic scope" value="Eukaryota"/>
</dbReference>
<dbReference type="STRING" id="1561998.A0A1I7TNF1"/>
<evidence type="ECO:0000313" key="2">
    <source>
        <dbReference type="Proteomes" id="UP000095282"/>
    </source>
</evidence>
<keyword evidence="2" id="KW-1185">Reference proteome</keyword>
<name>A0A1I7TNF1_9PELO</name>
<keyword evidence="1" id="KW-0732">Signal</keyword>
<feature type="chain" id="PRO_5009307747" evidence="1">
    <location>
        <begin position="18"/>
        <end position="89"/>
    </location>
</feature>
<accession>A0A1I7TNF1</accession>
<sequence length="89" mass="10294">MNQIVVTLFFLITVSTAALIPHSHRLHYPIRHDYKFERNCFFSPAQCLLGKFPISSQLQPLLFEDHSLNKIYSRLLSANIKPAFFGSEK</sequence>
<dbReference type="Proteomes" id="UP000095282">
    <property type="component" value="Unplaced"/>
</dbReference>
<protein>
    <submittedName>
        <fullName evidence="3">Uncharacterized protein</fullName>
    </submittedName>
</protein>